<proteinExistence type="predicted"/>
<accession>A0A4R0NLW5</accession>
<dbReference type="AlphaFoldDB" id="A0A4R0NLW5"/>
<organism evidence="2 3">
    <name type="scientific">Pedobacter psychroterrae</name>
    <dbReference type="NCBI Taxonomy" id="2530453"/>
    <lineage>
        <taxon>Bacteria</taxon>
        <taxon>Pseudomonadati</taxon>
        <taxon>Bacteroidota</taxon>
        <taxon>Sphingobacteriia</taxon>
        <taxon>Sphingobacteriales</taxon>
        <taxon>Sphingobacteriaceae</taxon>
        <taxon>Pedobacter</taxon>
    </lineage>
</organism>
<comment type="caution">
    <text evidence="2">The sequence shown here is derived from an EMBL/GenBank/DDBJ whole genome shotgun (WGS) entry which is preliminary data.</text>
</comment>
<evidence type="ECO:0000256" key="1">
    <source>
        <dbReference type="SAM" id="MobiDB-lite"/>
    </source>
</evidence>
<dbReference type="OrthoDB" id="788168at2"/>
<feature type="region of interest" description="Disordered" evidence="1">
    <location>
        <begin position="271"/>
        <end position="292"/>
    </location>
</feature>
<name>A0A4R0NLW5_9SPHI</name>
<sequence length="292" mass="33056">MLLCCAAGKLTAQHSFAFNNGPVMNKYQDSLLRLNEATFNADNNEQRFSLNAQFIKTLVNSLKTHGSFAFPFDSLKKISVVKSADNSFRIFSWHLPIDDGTYRFFGTIQMATKDGKLKLYPLIDQTETIDPNQITANKTWYGATYYEIVPVISNGKQPYYILIGWKGNNTKTSKKVIDILSFVKDEPVFGKAVFGNDNSKNRVIFEYNKLNSMTLKTDKNVGMIVFDHLAPFTPDMAGNFEFYASDLSFDAYKIVNGKLKLIEDIELKNDPNAQDDLYADPADKKNQPVKKL</sequence>
<keyword evidence="3" id="KW-1185">Reference proteome</keyword>
<gene>
    <name evidence="2" type="ORF">EZ437_12120</name>
</gene>
<evidence type="ECO:0000313" key="3">
    <source>
        <dbReference type="Proteomes" id="UP000293347"/>
    </source>
</evidence>
<reference evidence="2 3" key="1">
    <citation type="submission" date="2019-02" db="EMBL/GenBank/DDBJ databases">
        <title>Pedobacter sp. RP-1-14 sp. nov., isolated from Arctic soil.</title>
        <authorList>
            <person name="Dahal R.H."/>
        </authorList>
    </citation>
    <scope>NUCLEOTIDE SEQUENCE [LARGE SCALE GENOMIC DNA]</scope>
    <source>
        <strain evidence="2 3">RP-1-14</strain>
    </source>
</reference>
<dbReference type="EMBL" id="SJSL01000002">
    <property type="protein sequence ID" value="TCD01830.1"/>
    <property type="molecule type" value="Genomic_DNA"/>
</dbReference>
<dbReference type="Proteomes" id="UP000293347">
    <property type="component" value="Unassembled WGS sequence"/>
</dbReference>
<protein>
    <submittedName>
        <fullName evidence="2">Uncharacterized protein</fullName>
    </submittedName>
</protein>
<evidence type="ECO:0000313" key="2">
    <source>
        <dbReference type="EMBL" id="TCD01830.1"/>
    </source>
</evidence>